<evidence type="ECO:0000256" key="2">
    <source>
        <dbReference type="ARBA" id="ARBA00023125"/>
    </source>
</evidence>
<dbReference type="InterPro" id="IPR036388">
    <property type="entry name" value="WH-like_DNA-bd_sf"/>
</dbReference>
<protein>
    <submittedName>
        <fullName evidence="5">LuxR C-terminal-related transcriptional regulator</fullName>
    </submittedName>
</protein>
<feature type="domain" description="HTH luxR-type" evidence="4">
    <location>
        <begin position="320"/>
        <end position="385"/>
    </location>
</feature>
<proteinExistence type="predicted"/>
<dbReference type="SUPFAM" id="SSF46894">
    <property type="entry name" value="C-terminal effector domain of the bipartite response regulators"/>
    <property type="match status" value="1"/>
</dbReference>
<dbReference type="Proteomes" id="UP001595904">
    <property type="component" value="Unassembled WGS sequence"/>
</dbReference>
<keyword evidence="1" id="KW-0805">Transcription regulation</keyword>
<dbReference type="SMART" id="SM00421">
    <property type="entry name" value="HTH_LUXR"/>
    <property type="match status" value="1"/>
</dbReference>
<reference evidence="6" key="1">
    <citation type="journal article" date="2019" name="Int. J. Syst. Evol. Microbiol.">
        <title>The Global Catalogue of Microorganisms (GCM) 10K type strain sequencing project: providing services to taxonomists for standard genome sequencing and annotation.</title>
        <authorList>
            <consortium name="The Broad Institute Genomics Platform"/>
            <consortium name="The Broad Institute Genome Sequencing Center for Infectious Disease"/>
            <person name="Wu L."/>
            <person name="Ma J."/>
        </authorList>
    </citation>
    <scope>NUCLEOTIDE SEQUENCE [LARGE SCALE GENOMIC DNA]</scope>
    <source>
        <strain evidence="6">CGMCC 1.10759</strain>
    </source>
</reference>
<dbReference type="PROSITE" id="PS00622">
    <property type="entry name" value="HTH_LUXR_1"/>
    <property type="match status" value="1"/>
</dbReference>
<dbReference type="RefSeq" id="WP_380604366.1">
    <property type="nucleotide sequence ID" value="NZ_JBHSDU010000015.1"/>
</dbReference>
<dbReference type="CDD" id="cd06170">
    <property type="entry name" value="LuxR_C_like"/>
    <property type="match status" value="1"/>
</dbReference>
<accession>A0ABV8T2T8</accession>
<dbReference type="Gene3D" id="1.10.10.10">
    <property type="entry name" value="Winged helix-like DNA-binding domain superfamily/Winged helix DNA-binding domain"/>
    <property type="match status" value="1"/>
</dbReference>
<dbReference type="InterPro" id="IPR016032">
    <property type="entry name" value="Sig_transdc_resp-reg_C-effctor"/>
</dbReference>
<gene>
    <name evidence="5" type="ORF">ACFPN2_32100</name>
</gene>
<sequence>MAVRKRALQAEPVALTGSISHLSRIAGATDLSLFWEALVALLQENVPHSTTFLWYDYVDFSTSSLATRVFEAPQLERAADYWENRRRSHLTPQYLNEHPGTILHRLSDIAPAERIRSTEFYQRFMRPEGWEHGVTLAFWEKGLTRATLVLYRTHEQGNFTDQECHWLTLLHPLIEAVLFRMIDQYQQQAVQDAMGDFVRGLPIGLILLNWDLQPVYVNDAGYAQALAWNVPNLRHHDPRADFRVPSELRRHCEQFRLAWLQRRDSGSCIEKVQHPRDEDLRAVVSMHQVRSFSVHRPTFLIRFTGVRTRTHTTAHLSESQLSILAQLTPTEREVTLLVRQGLSNRQIAEQLHREVCTIKDHLGHIYRKLDIRTRTQLVSMLVEGPPRIA</sequence>
<dbReference type="PANTHER" id="PTHR44688">
    <property type="entry name" value="DNA-BINDING TRANSCRIPTIONAL ACTIVATOR DEVR_DOSR"/>
    <property type="match status" value="1"/>
</dbReference>
<keyword evidence="3" id="KW-0804">Transcription</keyword>
<evidence type="ECO:0000256" key="3">
    <source>
        <dbReference type="ARBA" id="ARBA00023163"/>
    </source>
</evidence>
<comment type="caution">
    <text evidence="5">The sequence shown here is derived from an EMBL/GenBank/DDBJ whole genome shotgun (WGS) entry which is preliminary data.</text>
</comment>
<keyword evidence="6" id="KW-1185">Reference proteome</keyword>
<dbReference type="Pfam" id="PF00196">
    <property type="entry name" value="GerE"/>
    <property type="match status" value="1"/>
</dbReference>
<evidence type="ECO:0000313" key="6">
    <source>
        <dbReference type="Proteomes" id="UP001595904"/>
    </source>
</evidence>
<evidence type="ECO:0000259" key="4">
    <source>
        <dbReference type="PROSITE" id="PS50043"/>
    </source>
</evidence>
<organism evidence="5 6">
    <name type="scientific">Steroidobacter flavus</name>
    <dbReference type="NCBI Taxonomy" id="1842136"/>
    <lineage>
        <taxon>Bacteria</taxon>
        <taxon>Pseudomonadati</taxon>
        <taxon>Pseudomonadota</taxon>
        <taxon>Gammaproteobacteria</taxon>
        <taxon>Steroidobacterales</taxon>
        <taxon>Steroidobacteraceae</taxon>
        <taxon>Steroidobacter</taxon>
    </lineage>
</organism>
<dbReference type="PRINTS" id="PR00038">
    <property type="entry name" value="HTHLUXR"/>
</dbReference>
<dbReference type="InterPro" id="IPR000792">
    <property type="entry name" value="Tscrpt_reg_LuxR_C"/>
</dbReference>
<evidence type="ECO:0000313" key="5">
    <source>
        <dbReference type="EMBL" id="MFC4313760.1"/>
    </source>
</evidence>
<name>A0ABV8T2T8_9GAMM</name>
<dbReference type="EMBL" id="JBHSDU010000015">
    <property type="protein sequence ID" value="MFC4313760.1"/>
    <property type="molecule type" value="Genomic_DNA"/>
</dbReference>
<dbReference type="PANTHER" id="PTHR44688:SF16">
    <property type="entry name" value="DNA-BINDING TRANSCRIPTIONAL ACTIVATOR DEVR_DOSR"/>
    <property type="match status" value="1"/>
</dbReference>
<dbReference type="PROSITE" id="PS50043">
    <property type="entry name" value="HTH_LUXR_2"/>
    <property type="match status" value="1"/>
</dbReference>
<evidence type="ECO:0000256" key="1">
    <source>
        <dbReference type="ARBA" id="ARBA00023015"/>
    </source>
</evidence>
<keyword evidence="2" id="KW-0238">DNA-binding</keyword>